<feature type="domain" description="DUF8207" evidence="2">
    <location>
        <begin position="152"/>
        <end position="249"/>
    </location>
</feature>
<dbReference type="PANTHER" id="PTHR35374:SF1">
    <property type="entry name" value="PROTEIN KINASE DOMAIN-CONTAINING PROTEIN"/>
    <property type="match status" value="1"/>
</dbReference>
<organism evidence="3 5">
    <name type="scientific">Plutella xylostella</name>
    <name type="common">Diamondback moth</name>
    <name type="synonym">Plutella maculipennis</name>
    <dbReference type="NCBI Taxonomy" id="51655"/>
    <lineage>
        <taxon>Eukaryota</taxon>
        <taxon>Metazoa</taxon>
        <taxon>Ecdysozoa</taxon>
        <taxon>Arthropoda</taxon>
        <taxon>Hexapoda</taxon>
        <taxon>Insecta</taxon>
        <taxon>Pterygota</taxon>
        <taxon>Neoptera</taxon>
        <taxon>Endopterygota</taxon>
        <taxon>Lepidoptera</taxon>
        <taxon>Glossata</taxon>
        <taxon>Ditrysia</taxon>
        <taxon>Yponomeutoidea</taxon>
        <taxon>Plutellidae</taxon>
        <taxon>Plutella</taxon>
    </lineage>
</organism>
<dbReference type="Proteomes" id="UP000823941">
    <property type="component" value="Chromosome 26"/>
</dbReference>
<protein>
    <recommendedName>
        <fullName evidence="2">DUF8207 domain-containing protein</fullName>
    </recommendedName>
</protein>
<feature type="compositionally biased region" description="Polar residues" evidence="1">
    <location>
        <begin position="90"/>
        <end position="101"/>
    </location>
</feature>
<evidence type="ECO:0000313" key="3">
    <source>
        <dbReference type="EMBL" id="KAG7297284.1"/>
    </source>
</evidence>
<accession>A0ABQ7PWC8</accession>
<evidence type="ECO:0000256" key="1">
    <source>
        <dbReference type="SAM" id="MobiDB-lite"/>
    </source>
</evidence>
<reference evidence="3 5" key="1">
    <citation type="submission" date="2021-06" db="EMBL/GenBank/DDBJ databases">
        <title>A haploid diamondback moth (Plutella xylostella L.) genome assembly resolves 31 chromosomes and identifies a diamide resistance mutation.</title>
        <authorList>
            <person name="Ward C.M."/>
            <person name="Perry K.D."/>
            <person name="Baker G."/>
            <person name="Powis K."/>
            <person name="Heckel D.G."/>
            <person name="Baxter S.W."/>
        </authorList>
    </citation>
    <scope>NUCLEOTIDE SEQUENCE [LARGE SCALE GENOMIC DNA]</scope>
    <source>
        <strain evidence="3 5">LV</strain>
        <tissue evidence="3">Single pupa</tissue>
    </source>
</reference>
<comment type="caution">
    <text evidence="3">The sequence shown here is derived from an EMBL/GenBank/DDBJ whole genome shotgun (WGS) entry which is preliminary data.</text>
</comment>
<evidence type="ECO:0000313" key="5">
    <source>
        <dbReference type="Proteomes" id="UP000823941"/>
    </source>
</evidence>
<dbReference type="InterPro" id="IPR058520">
    <property type="entry name" value="DUF8207"/>
</dbReference>
<sequence length="323" mass="36247">MSEKSIKQQIIKSAEAVKQKVKNMKNNKLDSELALETMFKPVTDPLKLLSSTHIGGAGENEEANSEYFNSGKVNLDQELTPTRKRKLSDPSVSPINTSQEAWNEIDDGTQSELEFPQNSKDDIFFETLSDARSTPNKNSVSSWSLSSEIFKDVPFGIRLVKGKPMVGTSLVSDFDNKIKIAGHVYEKTSGLVELLYKKEPDLSIVTENDKQNYKTILINTNAHRRGFEPDQQIMSSRGFKYLHIIKPLFSQYKTVSSVKTTKGKGLPLLKKVNPKIDYVYWDDPNELVERLKLLIASKDAGNTGLDNEIISILEELKECGALN</sequence>
<evidence type="ECO:0000259" key="2">
    <source>
        <dbReference type="Pfam" id="PF26634"/>
    </source>
</evidence>
<keyword evidence="5" id="KW-1185">Reference proteome</keyword>
<gene>
    <name evidence="4" type="ORF">JYU34_003936</name>
    <name evidence="3" type="ORF">JYU34_019239</name>
</gene>
<feature type="region of interest" description="Disordered" evidence="1">
    <location>
        <begin position="79"/>
        <end position="102"/>
    </location>
</feature>
<dbReference type="PANTHER" id="PTHR35374">
    <property type="entry name" value="CYCLIN-DEPENDENT KINASE 11A-LIKE"/>
    <property type="match status" value="1"/>
</dbReference>
<name>A0ABQ7PWC8_PLUXY</name>
<dbReference type="EMBL" id="JAHIBW010000026">
    <property type="protein sequence ID" value="KAG7297284.1"/>
    <property type="molecule type" value="Genomic_DNA"/>
</dbReference>
<dbReference type="Proteomes" id="UP000823941">
    <property type="component" value="Chromosome 5"/>
</dbReference>
<evidence type="ECO:0000313" key="4">
    <source>
        <dbReference type="EMBL" id="KAG7311076.1"/>
    </source>
</evidence>
<dbReference type="Pfam" id="PF26634">
    <property type="entry name" value="DUF8207"/>
    <property type="match status" value="1"/>
</dbReference>
<dbReference type="EMBL" id="JAHIBW010000005">
    <property type="protein sequence ID" value="KAG7311076.1"/>
    <property type="molecule type" value="Genomic_DNA"/>
</dbReference>
<proteinExistence type="predicted"/>